<evidence type="ECO:0000313" key="2">
    <source>
        <dbReference type="Proteomes" id="UP001162483"/>
    </source>
</evidence>
<dbReference type="Proteomes" id="UP001162483">
    <property type="component" value="Unassembled WGS sequence"/>
</dbReference>
<reference evidence="1" key="1">
    <citation type="submission" date="2023-05" db="EMBL/GenBank/DDBJ databases">
        <authorList>
            <person name="Stuckert A."/>
        </authorList>
    </citation>
    <scope>NUCLEOTIDE SEQUENCE</scope>
</reference>
<evidence type="ECO:0000313" key="1">
    <source>
        <dbReference type="EMBL" id="CAI9567758.1"/>
    </source>
</evidence>
<sequence>MVPMVKHDGGNVLLWGRMSASGGGELHFIDGIKNSQMYCSILKEKVSNMTMIQNTYLRPLWHFR</sequence>
<dbReference type="EMBL" id="CATNWA010014121">
    <property type="protein sequence ID" value="CAI9567758.1"/>
    <property type="molecule type" value="Genomic_DNA"/>
</dbReference>
<gene>
    <name evidence="1" type="ORF">SPARVUS_LOCUS6592353</name>
</gene>
<dbReference type="Gene3D" id="3.30.420.10">
    <property type="entry name" value="Ribonuclease H-like superfamily/Ribonuclease H"/>
    <property type="match status" value="1"/>
</dbReference>
<organism evidence="1 2">
    <name type="scientific">Staurois parvus</name>
    <dbReference type="NCBI Taxonomy" id="386267"/>
    <lineage>
        <taxon>Eukaryota</taxon>
        <taxon>Metazoa</taxon>
        <taxon>Chordata</taxon>
        <taxon>Craniata</taxon>
        <taxon>Vertebrata</taxon>
        <taxon>Euteleostomi</taxon>
        <taxon>Amphibia</taxon>
        <taxon>Batrachia</taxon>
        <taxon>Anura</taxon>
        <taxon>Neobatrachia</taxon>
        <taxon>Ranoidea</taxon>
        <taxon>Ranidae</taxon>
        <taxon>Staurois</taxon>
    </lineage>
</organism>
<dbReference type="InterPro" id="IPR036397">
    <property type="entry name" value="RNaseH_sf"/>
</dbReference>
<comment type="caution">
    <text evidence="1">The sequence shown here is derived from an EMBL/GenBank/DDBJ whole genome shotgun (WGS) entry which is preliminary data.</text>
</comment>
<keyword evidence="2" id="KW-1185">Reference proteome</keyword>
<name>A0ABN9D5F7_9NEOB</name>
<accession>A0ABN9D5F7</accession>
<protein>
    <submittedName>
        <fullName evidence="1">Uncharacterized protein</fullName>
    </submittedName>
</protein>
<proteinExistence type="predicted"/>
<feature type="non-terminal residue" evidence="1">
    <location>
        <position position="64"/>
    </location>
</feature>